<reference evidence="1 2" key="1">
    <citation type="submission" date="2018-03" db="EMBL/GenBank/DDBJ databases">
        <title>Genome sequence of Clostridium liquoris DSM 100320.</title>
        <authorList>
            <person name="Poehlein A."/>
            <person name="Daniel R."/>
        </authorList>
    </citation>
    <scope>NUCLEOTIDE SEQUENCE [LARGE SCALE GENOMIC DNA]</scope>
    <source>
        <strain evidence="1 2">DSM 100320</strain>
    </source>
</reference>
<accession>A0A2T0B2M6</accession>
<evidence type="ECO:0000313" key="2">
    <source>
        <dbReference type="Proteomes" id="UP000239706"/>
    </source>
</evidence>
<keyword evidence="2" id="KW-1185">Reference proteome</keyword>
<dbReference type="AlphaFoldDB" id="A0A2T0B2M6"/>
<name>A0A2T0B2M6_9CLOT</name>
<dbReference type="EMBL" id="PVXO01000051">
    <property type="protein sequence ID" value="PRR78150.1"/>
    <property type="molecule type" value="Genomic_DNA"/>
</dbReference>
<evidence type="ECO:0000313" key="1">
    <source>
        <dbReference type="EMBL" id="PRR78150.1"/>
    </source>
</evidence>
<dbReference type="RefSeq" id="WP_106063992.1">
    <property type="nucleotide sequence ID" value="NZ_PVXO01000051.1"/>
</dbReference>
<sequence length="133" mass="15525">MDKNAVIEYLEDNELSEVEELPYDDKDAVVLRFYYDFDEEEVSAAEAYADDESGEKNGSKKWKGEFFIPYLSELAVDTVGQIIEDLMEDLEVEAQFTSYEVDEEEPDYTEFIAIFYPKDKKVEIDEVLEKLDL</sequence>
<proteinExistence type="predicted"/>
<protein>
    <submittedName>
        <fullName evidence="1">Uncharacterized protein</fullName>
    </submittedName>
</protein>
<comment type="caution">
    <text evidence="1">The sequence shown here is derived from an EMBL/GenBank/DDBJ whole genome shotgun (WGS) entry which is preliminary data.</text>
</comment>
<dbReference type="Proteomes" id="UP000239706">
    <property type="component" value="Unassembled WGS sequence"/>
</dbReference>
<gene>
    <name evidence="1" type="ORF">CLLI_19140</name>
</gene>
<dbReference type="OrthoDB" id="1937284at2"/>
<organism evidence="1 2">
    <name type="scientific">Clostridium liquoris</name>
    <dbReference type="NCBI Taxonomy" id="1289519"/>
    <lineage>
        <taxon>Bacteria</taxon>
        <taxon>Bacillati</taxon>
        <taxon>Bacillota</taxon>
        <taxon>Clostridia</taxon>
        <taxon>Eubacteriales</taxon>
        <taxon>Clostridiaceae</taxon>
        <taxon>Clostridium</taxon>
    </lineage>
</organism>